<name>A0ABM3GCY8_NEOLC</name>
<dbReference type="PROSITE" id="PS51257">
    <property type="entry name" value="PROKAR_LIPOPROTEIN"/>
    <property type="match status" value="1"/>
</dbReference>
<organism evidence="3 4">
    <name type="scientific">Neodiprion lecontei</name>
    <name type="common">Redheaded pine sawfly</name>
    <dbReference type="NCBI Taxonomy" id="441921"/>
    <lineage>
        <taxon>Eukaryota</taxon>
        <taxon>Metazoa</taxon>
        <taxon>Ecdysozoa</taxon>
        <taxon>Arthropoda</taxon>
        <taxon>Hexapoda</taxon>
        <taxon>Insecta</taxon>
        <taxon>Pterygota</taxon>
        <taxon>Neoptera</taxon>
        <taxon>Endopterygota</taxon>
        <taxon>Hymenoptera</taxon>
        <taxon>Tenthredinoidea</taxon>
        <taxon>Diprionidae</taxon>
        <taxon>Diprioninae</taxon>
        <taxon>Neodiprion</taxon>
    </lineage>
</organism>
<sequence length="119" mass="12779">MLRPTYIQFLCSQVLIFAVFACVYGILSVDGSPVGPEVGTGVADFQSVPGSEGDVSPGDNSDLDAEASHWRYSSYYKPRWSGYGGWGWGGRVGYGWGGGGWGGGGWGGRGHGWHSNYWY</sequence>
<gene>
    <name evidence="4" type="primary">LOC107227474</name>
</gene>
<reference evidence="4" key="1">
    <citation type="submission" date="2025-08" db="UniProtKB">
        <authorList>
            <consortium name="RefSeq"/>
        </authorList>
    </citation>
    <scope>IDENTIFICATION</scope>
    <source>
        <tissue evidence="4">Thorax and Abdomen</tissue>
    </source>
</reference>
<proteinExistence type="predicted"/>
<accession>A0ABM3GCY8</accession>
<dbReference type="Proteomes" id="UP000829291">
    <property type="component" value="Chromosome 5"/>
</dbReference>
<keyword evidence="2" id="KW-0812">Transmembrane</keyword>
<keyword evidence="2" id="KW-0472">Membrane</keyword>
<protein>
    <submittedName>
        <fullName evidence="4">Heterogeneous nuclear ribonucleoprotein 87F isoform X1</fullName>
    </submittedName>
</protein>
<keyword evidence="2" id="KW-1133">Transmembrane helix</keyword>
<evidence type="ECO:0000313" key="4">
    <source>
        <dbReference type="RefSeq" id="XP_046598130.1"/>
    </source>
</evidence>
<dbReference type="RefSeq" id="XP_046598130.1">
    <property type="nucleotide sequence ID" value="XM_046742174.1"/>
</dbReference>
<dbReference type="GO" id="GO:1990904">
    <property type="term" value="C:ribonucleoprotein complex"/>
    <property type="evidence" value="ECO:0007669"/>
    <property type="project" value="UniProtKB-KW"/>
</dbReference>
<keyword evidence="4" id="KW-0687">Ribonucleoprotein</keyword>
<feature type="region of interest" description="Disordered" evidence="1">
    <location>
        <begin position="40"/>
        <end position="62"/>
    </location>
</feature>
<dbReference type="GeneID" id="107227474"/>
<evidence type="ECO:0000256" key="2">
    <source>
        <dbReference type="SAM" id="Phobius"/>
    </source>
</evidence>
<evidence type="ECO:0000313" key="3">
    <source>
        <dbReference type="Proteomes" id="UP000829291"/>
    </source>
</evidence>
<evidence type="ECO:0000256" key="1">
    <source>
        <dbReference type="SAM" id="MobiDB-lite"/>
    </source>
</evidence>
<feature type="transmembrane region" description="Helical" evidence="2">
    <location>
        <begin position="6"/>
        <end position="27"/>
    </location>
</feature>
<keyword evidence="3" id="KW-1185">Reference proteome</keyword>